<evidence type="ECO:0000256" key="5">
    <source>
        <dbReference type="ARBA" id="ARBA00022989"/>
    </source>
</evidence>
<comment type="subcellular location">
    <subcellularLocation>
        <location evidence="1">Cell membrane</location>
        <topology evidence="1">Multi-pass membrane protein</topology>
    </subcellularLocation>
</comment>
<evidence type="ECO:0000256" key="1">
    <source>
        <dbReference type="ARBA" id="ARBA00004651"/>
    </source>
</evidence>
<evidence type="ECO:0000256" key="4">
    <source>
        <dbReference type="ARBA" id="ARBA00022692"/>
    </source>
</evidence>
<dbReference type="InterPro" id="IPR032816">
    <property type="entry name" value="VTT_dom"/>
</dbReference>
<dbReference type="Proteomes" id="UP000460272">
    <property type="component" value="Unassembled WGS sequence"/>
</dbReference>
<evidence type="ECO:0000256" key="7">
    <source>
        <dbReference type="SAM" id="MobiDB-lite"/>
    </source>
</evidence>
<dbReference type="PANTHER" id="PTHR42709:SF6">
    <property type="entry name" value="UNDECAPRENYL PHOSPHATE TRANSPORTER A"/>
    <property type="match status" value="1"/>
</dbReference>
<dbReference type="Pfam" id="PF09335">
    <property type="entry name" value="VTT_dom"/>
    <property type="match status" value="1"/>
</dbReference>
<sequence length="225" mass="23008">MSALDSLQAGSALSYLIAFGVPALDAILPALPGETAIVALGVATAGSTDPRVALLVVLAAAGAFAGDNLSYLIGRRFGPAARRRFFGTPKGAAAHAWAERSLARFGTQLIIVCRFIPGGRIAVTLTCGLTGYPRRRFAAATAVAAAIWAVQAFLIGRIGGRAFADDPWAALGVALGASVAISALIEVVRRLRRTKGASVTQATEMAAATEESRDGASGVSRTRSG</sequence>
<keyword evidence="5 8" id="KW-1133">Transmembrane helix</keyword>
<dbReference type="GO" id="GO:0005886">
    <property type="term" value="C:plasma membrane"/>
    <property type="evidence" value="ECO:0007669"/>
    <property type="project" value="UniProtKB-SubCell"/>
</dbReference>
<keyword evidence="11" id="KW-1185">Reference proteome</keyword>
<dbReference type="OrthoDB" id="162303at2"/>
<proteinExistence type="inferred from homology"/>
<evidence type="ECO:0000256" key="8">
    <source>
        <dbReference type="SAM" id="Phobius"/>
    </source>
</evidence>
<dbReference type="RefSeq" id="WP_145856539.1">
    <property type="nucleotide sequence ID" value="NZ_RPFW01000004.1"/>
</dbReference>
<evidence type="ECO:0000313" key="10">
    <source>
        <dbReference type="EMBL" id="TVZ03607.1"/>
    </source>
</evidence>
<feature type="transmembrane region" description="Helical" evidence="8">
    <location>
        <begin position="168"/>
        <end position="188"/>
    </location>
</feature>
<keyword evidence="4 8" id="KW-0812">Transmembrane</keyword>
<name>A0A6P2BY32_9ACTN</name>
<keyword evidence="3" id="KW-1003">Cell membrane</keyword>
<feature type="domain" description="VTT" evidence="9">
    <location>
        <begin position="31"/>
        <end position="157"/>
    </location>
</feature>
<dbReference type="PANTHER" id="PTHR42709">
    <property type="entry name" value="ALKALINE PHOSPHATASE LIKE PROTEIN"/>
    <property type="match status" value="1"/>
</dbReference>
<organism evidence="10 11">
    <name type="scientific">Trebonia kvetii</name>
    <dbReference type="NCBI Taxonomy" id="2480626"/>
    <lineage>
        <taxon>Bacteria</taxon>
        <taxon>Bacillati</taxon>
        <taxon>Actinomycetota</taxon>
        <taxon>Actinomycetes</taxon>
        <taxon>Streptosporangiales</taxon>
        <taxon>Treboniaceae</taxon>
        <taxon>Trebonia</taxon>
    </lineage>
</organism>
<keyword evidence="6 8" id="KW-0472">Membrane</keyword>
<evidence type="ECO:0000256" key="3">
    <source>
        <dbReference type="ARBA" id="ARBA00022475"/>
    </source>
</evidence>
<feature type="transmembrane region" description="Helical" evidence="8">
    <location>
        <begin position="12"/>
        <end position="32"/>
    </location>
</feature>
<evidence type="ECO:0000256" key="6">
    <source>
        <dbReference type="ARBA" id="ARBA00023136"/>
    </source>
</evidence>
<dbReference type="InterPro" id="IPR051311">
    <property type="entry name" value="DedA_domain"/>
</dbReference>
<evidence type="ECO:0000259" key="9">
    <source>
        <dbReference type="Pfam" id="PF09335"/>
    </source>
</evidence>
<evidence type="ECO:0000256" key="2">
    <source>
        <dbReference type="ARBA" id="ARBA00010792"/>
    </source>
</evidence>
<evidence type="ECO:0000313" key="11">
    <source>
        <dbReference type="Proteomes" id="UP000460272"/>
    </source>
</evidence>
<dbReference type="EMBL" id="RPFW01000004">
    <property type="protein sequence ID" value="TVZ03607.1"/>
    <property type="molecule type" value="Genomic_DNA"/>
</dbReference>
<protein>
    <submittedName>
        <fullName evidence="10">DedA family protein</fullName>
    </submittedName>
</protein>
<reference evidence="10 11" key="1">
    <citation type="submission" date="2018-11" db="EMBL/GenBank/DDBJ databases">
        <title>Trebonia kvetii gen.nov., sp.nov., a novel acidophilic actinobacterium, and proposal of the new actinobacterial family Treboniaceae fam. nov.</title>
        <authorList>
            <person name="Rapoport D."/>
            <person name="Sagova-Mareckova M."/>
            <person name="Sedlacek I."/>
            <person name="Provaznik J."/>
            <person name="Kralova S."/>
            <person name="Pavlinic D."/>
            <person name="Benes V."/>
            <person name="Kopecky J."/>
        </authorList>
    </citation>
    <scope>NUCLEOTIDE SEQUENCE [LARGE SCALE GENOMIC DNA]</scope>
    <source>
        <strain evidence="10 11">15Tr583</strain>
    </source>
</reference>
<feature type="transmembrane region" description="Helical" evidence="8">
    <location>
        <begin position="137"/>
        <end position="156"/>
    </location>
</feature>
<feature type="transmembrane region" description="Helical" evidence="8">
    <location>
        <begin position="52"/>
        <end position="74"/>
    </location>
</feature>
<dbReference type="AlphaFoldDB" id="A0A6P2BY32"/>
<comment type="caution">
    <text evidence="10">The sequence shown here is derived from an EMBL/GenBank/DDBJ whole genome shotgun (WGS) entry which is preliminary data.</text>
</comment>
<comment type="similarity">
    <text evidence="2">Belongs to the DedA family.</text>
</comment>
<feature type="region of interest" description="Disordered" evidence="7">
    <location>
        <begin position="202"/>
        <end position="225"/>
    </location>
</feature>
<accession>A0A6P2BY32</accession>
<gene>
    <name evidence="10" type="ORF">EAS64_24905</name>
</gene>